<protein>
    <submittedName>
        <fullName evidence="2">Uncharacterized protein</fullName>
    </submittedName>
</protein>
<accession>A0ABR1BQ43</accession>
<comment type="caution">
    <text evidence="2">The sequence shown here is derived from an EMBL/GenBank/DDBJ whole genome shotgun (WGS) entry which is preliminary data.</text>
</comment>
<feature type="transmembrane region" description="Helical" evidence="1">
    <location>
        <begin position="125"/>
        <end position="146"/>
    </location>
</feature>
<evidence type="ECO:0000256" key="1">
    <source>
        <dbReference type="SAM" id="Phobius"/>
    </source>
</evidence>
<organism evidence="2 3">
    <name type="scientific">Necator americanus</name>
    <name type="common">Human hookworm</name>
    <dbReference type="NCBI Taxonomy" id="51031"/>
    <lineage>
        <taxon>Eukaryota</taxon>
        <taxon>Metazoa</taxon>
        <taxon>Ecdysozoa</taxon>
        <taxon>Nematoda</taxon>
        <taxon>Chromadorea</taxon>
        <taxon>Rhabditida</taxon>
        <taxon>Rhabditina</taxon>
        <taxon>Rhabditomorpha</taxon>
        <taxon>Strongyloidea</taxon>
        <taxon>Ancylostomatidae</taxon>
        <taxon>Bunostominae</taxon>
        <taxon>Necator</taxon>
    </lineage>
</organism>
<reference evidence="2 3" key="1">
    <citation type="submission" date="2023-08" db="EMBL/GenBank/DDBJ databases">
        <title>A Necator americanus chromosomal reference genome.</title>
        <authorList>
            <person name="Ilik V."/>
            <person name="Petrzelkova K.J."/>
            <person name="Pardy F."/>
            <person name="Fuh T."/>
            <person name="Niatou-Singa F.S."/>
            <person name="Gouil Q."/>
            <person name="Baker L."/>
            <person name="Ritchie M.E."/>
            <person name="Jex A.R."/>
            <person name="Gazzola D."/>
            <person name="Li H."/>
            <person name="Toshio Fujiwara R."/>
            <person name="Zhan B."/>
            <person name="Aroian R.V."/>
            <person name="Pafco B."/>
            <person name="Schwarz E.M."/>
        </authorList>
    </citation>
    <scope>NUCLEOTIDE SEQUENCE [LARGE SCALE GENOMIC DNA]</scope>
    <source>
        <strain evidence="2 3">Aroian</strain>
        <tissue evidence="2">Whole animal</tissue>
    </source>
</reference>
<proteinExistence type="predicted"/>
<keyword evidence="3" id="KW-1185">Reference proteome</keyword>
<keyword evidence="1" id="KW-0472">Membrane</keyword>
<dbReference type="Proteomes" id="UP001303046">
    <property type="component" value="Unassembled WGS sequence"/>
</dbReference>
<sequence length="216" mass="25063">MDGIVENIPENPEDSDVNRRHPCSKLFVRTVTVITCIHMIIHRRVTPLQDDLIRCRTLSFIRTCPSNPEMDKFADPDTADLWNFVIRWVMFGSFPMLSLAAMLISGPMMGRWPRLIERVFVNPTLMHVFCLFSLFYMFLESLFRSFAFIYGISSVEHGTVTPWGEYLIASLYSILLWFFFLNFLVNMQLTEFDCRTAREIAGGIGDEQNLVPNDQE</sequence>
<keyword evidence="1" id="KW-0812">Transmembrane</keyword>
<evidence type="ECO:0000313" key="3">
    <source>
        <dbReference type="Proteomes" id="UP001303046"/>
    </source>
</evidence>
<feature type="transmembrane region" description="Helical" evidence="1">
    <location>
        <begin position="85"/>
        <end position="104"/>
    </location>
</feature>
<keyword evidence="1" id="KW-1133">Transmembrane helix</keyword>
<gene>
    <name evidence="2" type="primary">Necator_chrI.g1172</name>
    <name evidence="2" type="ORF">RB195_005046</name>
</gene>
<feature type="transmembrane region" description="Helical" evidence="1">
    <location>
        <begin position="166"/>
        <end position="185"/>
    </location>
</feature>
<name>A0ABR1BQ43_NECAM</name>
<dbReference type="EMBL" id="JAVFWL010000001">
    <property type="protein sequence ID" value="KAK6727109.1"/>
    <property type="molecule type" value="Genomic_DNA"/>
</dbReference>
<evidence type="ECO:0000313" key="2">
    <source>
        <dbReference type="EMBL" id="KAK6727109.1"/>
    </source>
</evidence>